<dbReference type="InterPro" id="IPR029058">
    <property type="entry name" value="AB_hydrolase_fold"/>
</dbReference>
<organism evidence="2">
    <name type="scientific">Dyadobacter sp. 676</name>
    <dbReference type="NCBI Taxonomy" id="3088362"/>
    <lineage>
        <taxon>Bacteria</taxon>
        <taxon>Pseudomonadati</taxon>
        <taxon>Bacteroidota</taxon>
        <taxon>Cytophagia</taxon>
        <taxon>Cytophagales</taxon>
        <taxon>Spirosomataceae</taxon>
        <taxon>Dyadobacter</taxon>
    </lineage>
</organism>
<dbReference type="Gene3D" id="3.40.50.1820">
    <property type="entry name" value="alpha/beta hydrolase"/>
    <property type="match status" value="1"/>
</dbReference>
<dbReference type="Pfam" id="PF00756">
    <property type="entry name" value="Esterase"/>
    <property type="match status" value="1"/>
</dbReference>
<feature type="chain" id="PRO_5043482069" evidence="1">
    <location>
        <begin position="25"/>
        <end position="623"/>
    </location>
</feature>
<dbReference type="PANTHER" id="PTHR48098">
    <property type="entry name" value="ENTEROCHELIN ESTERASE-RELATED"/>
    <property type="match status" value="1"/>
</dbReference>
<feature type="signal peptide" evidence="1">
    <location>
        <begin position="1"/>
        <end position="24"/>
    </location>
</feature>
<sequence length="623" mass="70285">MRLHPCIIRVFVAIILLASTTVQGQQPVPYQDLTHDSEVFGHKKHYRLYLPAGYGQSTKRYPVIYFFHGWGGRHFKDDNAKLEYVLLQKLVDKYQAIMVMWDGNIEESEPRPYNVGNHEDVKFQVQMKDYFPELVGHVDRTYRTLPDRDHRGIIGFSMGGFMSLYLSGKYPDMVCAGVSMMGSPEFFVGTPGNHTLYSVRYTFGNLQDVKMRIHTSPTDILYFLNQEVKAGAAWEGKEIEMEEFPGGHMVDDPGQTRRFGKAMAFLAKEFGRKHPAPKQWSHYDLYGDFRLWGYEVKSGKAQPGFIYLKDVTPHGFGIYTRKWLPHGPMVPIGPIQVKTAPVYKPGADYKRVNYSFKTQETSISDVKADALGSIILEFDAEGNETGIFGTDDKARWAFLDFDAKGKTWLKNGVNAFKIRLLNRGGDHGEAPKVTVSSPDKDIVITGGAKTMQAKTGERVLQMPEFEVICNKKPPLHAEPGDARLKIVVQNGSTTDSTVIHVPVDYDVPYFTNIKVDDGKPVRQAALGRGNADGRANAGEDILLYEGDKRLKVNISNTGIDTSREQFTDEMIPARWPDGFTQQSIIRIAPGATEIECLASYETKTFNPIERKVTWGRVRLRVEK</sequence>
<evidence type="ECO:0000256" key="1">
    <source>
        <dbReference type="SAM" id="SignalP"/>
    </source>
</evidence>
<dbReference type="InterPro" id="IPR050583">
    <property type="entry name" value="Mycobacterial_A85_antigen"/>
</dbReference>
<dbReference type="InterPro" id="IPR000801">
    <property type="entry name" value="Esterase-like"/>
</dbReference>
<keyword evidence="1" id="KW-0732">Signal</keyword>
<protein>
    <submittedName>
        <fullName evidence="2">Alpha/beta hydrolase-fold protein</fullName>
    </submittedName>
</protein>
<name>A0AAU8FMM0_9BACT</name>
<dbReference type="SUPFAM" id="SSF53474">
    <property type="entry name" value="alpha/beta-Hydrolases"/>
    <property type="match status" value="1"/>
</dbReference>
<dbReference type="AlphaFoldDB" id="A0AAU8FMM0"/>
<dbReference type="GO" id="GO:0016747">
    <property type="term" value="F:acyltransferase activity, transferring groups other than amino-acyl groups"/>
    <property type="evidence" value="ECO:0007669"/>
    <property type="project" value="TreeGrafter"/>
</dbReference>
<reference evidence="2" key="1">
    <citation type="submission" date="2024-06" db="EMBL/GenBank/DDBJ databases">
        <title>Sequencing and assembly of the genome of Dyadobacter sp. strain 676, a symbiont of Cyamopsis tetragonoloba.</title>
        <authorList>
            <person name="Guro P."/>
            <person name="Sazanova A."/>
            <person name="Kuznetsova I."/>
            <person name="Belimov A."/>
            <person name="Safronova V."/>
        </authorList>
    </citation>
    <scope>NUCLEOTIDE SEQUENCE</scope>
    <source>
        <strain evidence="2">676</strain>
    </source>
</reference>
<dbReference type="EMBL" id="CP159289">
    <property type="protein sequence ID" value="XCH25191.1"/>
    <property type="molecule type" value="Genomic_DNA"/>
</dbReference>
<dbReference type="GO" id="GO:0016787">
    <property type="term" value="F:hydrolase activity"/>
    <property type="evidence" value="ECO:0007669"/>
    <property type="project" value="UniProtKB-KW"/>
</dbReference>
<accession>A0AAU8FMM0</accession>
<keyword evidence="2" id="KW-0378">Hydrolase</keyword>
<dbReference type="PANTHER" id="PTHR48098:SF1">
    <property type="entry name" value="DIACYLGLYCEROL ACYLTRANSFERASE_MYCOLYLTRANSFERASE AG85A"/>
    <property type="match status" value="1"/>
</dbReference>
<gene>
    <name evidence="2" type="ORF">ABV298_01800</name>
</gene>
<proteinExistence type="predicted"/>
<evidence type="ECO:0000313" key="2">
    <source>
        <dbReference type="EMBL" id="XCH25191.1"/>
    </source>
</evidence>
<dbReference type="RefSeq" id="WP_353720494.1">
    <property type="nucleotide sequence ID" value="NZ_CP159289.1"/>
</dbReference>